<evidence type="ECO:0000313" key="2">
    <source>
        <dbReference type="EMBL" id="KXZ51091.1"/>
    </source>
</evidence>
<dbReference type="STRING" id="33097.A0A150GMS4"/>
<feature type="compositionally biased region" description="Low complexity" evidence="1">
    <location>
        <begin position="24"/>
        <end position="37"/>
    </location>
</feature>
<dbReference type="OrthoDB" id="545514at2759"/>
<feature type="compositionally biased region" description="Low complexity" evidence="1">
    <location>
        <begin position="613"/>
        <end position="645"/>
    </location>
</feature>
<evidence type="ECO:0000256" key="1">
    <source>
        <dbReference type="SAM" id="MobiDB-lite"/>
    </source>
</evidence>
<feature type="region of interest" description="Disordered" evidence="1">
    <location>
        <begin position="223"/>
        <end position="242"/>
    </location>
</feature>
<organism evidence="2 3">
    <name type="scientific">Gonium pectorale</name>
    <name type="common">Green alga</name>
    <dbReference type="NCBI Taxonomy" id="33097"/>
    <lineage>
        <taxon>Eukaryota</taxon>
        <taxon>Viridiplantae</taxon>
        <taxon>Chlorophyta</taxon>
        <taxon>core chlorophytes</taxon>
        <taxon>Chlorophyceae</taxon>
        <taxon>CS clade</taxon>
        <taxon>Chlamydomonadales</taxon>
        <taxon>Volvocaceae</taxon>
        <taxon>Gonium</taxon>
    </lineage>
</organism>
<feature type="compositionally biased region" description="Gly residues" evidence="1">
    <location>
        <begin position="226"/>
        <end position="239"/>
    </location>
</feature>
<feature type="region of interest" description="Disordered" evidence="1">
    <location>
        <begin position="1"/>
        <end position="61"/>
    </location>
</feature>
<feature type="region of interest" description="Disordered" evidence="1">
    <location>
        <begin position="571"/>
        <end position="595"/>
    </location>
</feature>
<name>A0A150GMS4_GONPE</name>
<gene>
    <name evidence="2" type="ORF">GPECTOR_14g74</name>
</gene>
<feature type="compositionally biased region" description="Acidic residues" evidence="1">
    <location>
        <begin position="571"/>
        <end position="581"/>
    </location>
</feature>
<feature type="region of interest" description="Disordered" evidence="1">
    <location>
        <begin position="74"/>
        <end position="206"/>
    </location>
</feature>
<feature type="region of interest" description="Disordered" evidence="1">
    <location>
        <begin position="930"/>
        <end position="949"/>
    </location>
</feature>
<feature type="region of interest" description="Disordered" evidence="1">
    <location>
        <begin position="275"/>
        <end position="303"/>
    </location>
</feature>
<feature type="region of interest" description="Disordered" evidence="1">
    <location>
        <begin position="693"/>
        <end position="712"/>
    </location>
</feature>
<reference evidence="3" key="1">
    <citation type="journal article" date="2016" name="Nat. Commun.">
        <title>The Gonium pectorale genome demonstrates co-option of cell cycle regulation during the evolution of multicellularity.</title>
        <authorList>
            <person name="Hanschen E.R."/>
            <person name="Marriage T.N."/>
            <person name="Ferris P.J."/>
            <person name="Hamaji T."/>
            <person name="Toyoda A."/>
            <person name="Fujiyama A."/>
            <person name="Neme R."/>
            <person name="Noguchi H."/>
            <person name="Minakuchi Y."/>
            <person name="Suzuki M."/>
            <person name="Kawai-Toyooka H."/>
            <person name="Smith D.R."/>
            <person name="Sparks H."/>
            <person name="Anderson J."/>
            <person name="Bakaric R."/>
            <person name="Luria V."/>
            <person name="Karger A."/>
            <person name="Kirschner M.W."/>
            <person name="Durand P.M."/>
            <person name="Michod R.E."/>
            <person name="Nozaki H."/>
            <person name="Olson B.J."/>
        </authorList>
    </citation>
    <scope>NUCLEOTIDE SEQUENCE [LARGE SCALE GENOMIC DNA]</scope>
    <source>
        <strain evidence="3">NIES-2863</strain>
    </source>
</reference>
<feature type="compositionally biased region" description="Basic and acidic residues" evidence="1">
    <location>
        <begin position="1"/>
        <end position="10"/>
    </location>
</feature>
<comment type="caution">
    <text evidence="2">The sequence shown here is derived from an EMBL/GenBank/DDBJ whole genome shotgun (WGS) entry which is preliminary data.</text>
</comment>
<evidence type="ECO:0000313" key="3">
    <source>
        <dbReference type="Proteomes" id="UP000075714"/>
    </source>
</evidence>
<dbReference type="AlphaFoldDB" id="A0A150GMS4"/>
<feature type="compositionally biased region" description="Low complexity" evidence="1">
    <location>
        <begin position="95"/>
        <end position="106"/>
    </location>
</feature>
<accession>A0A150GMS4</accession>
<dbReference type="EMBL" id="LSYV01000015">
    <property type="protein sequence ID" value="KXZ51091.1"/>
    <property type="molecule type" value="Genomic_DNA"/>
</dbReference>
<dbReference type="Proteomes" id="UP000075714">
    <property type="component" value="Unassembled WGS sequence"/>
</dbReference>
<protein>
    <submittedName>
        <fullName evidence="2">Uncharacterized protein</fullName>
    </submittedName>
</protein>
<keyword evidence="3" id="KW-1185">Reference proteome</keyword>
<feature type="region of interest" description="Disordered" evidence="1">
    <location>
        <begin position="607"/>
        <end position="676"/>
    </location>
</feature>
<feature type="region of interest" description="Disordered" evidence="1">
    <location>
        <begin position="884"/>
        <end position="920"/>
    </location>
</feature>
<sequence length="949" mass="101852">MSVVERGSKPEEDDSNGSRGGCTSSSDSGSDSSSDSGSSDDDDDEASAAQEPIRNNPFRPNCCSCPCHVWKKFWPDPGDPDKVLTSDGEWDDDLAAPGPVAAPPAGRHTNGGAAAVPAKGRKRGHSAEPPPARRQRVVAAEPPPPCAGPGAGRRGRNGSSGGGASGDGASGQAQPPVPAPRDASQRGAAEAKARPPPRLAGAGTTTPVAAAVAARVQTAGAAGAEGFQGSGGGGDGDGGAAVPTVAATRAAPSSRLSRGRPTLDELLAGMGATPVRTVQDGEGDAAQAQPSQQQPSQQQQQQRVGAVVQLEAGQLHRDGLRGVPPSITLKVIRDCEVQPGDNQCKLQLAPGGQRVSVQVPQHLQGLPLGGEQQQQRCAHSQLASSGGATGQRHFDATASAALHVPPRDPLHHPHPHLRPHPQSAPLCPPLPRQPPFILTRGDTEIPGNVLQDFFSMLPSDAQMPNRMYVELDRSLMTHCSYPIVIKDWEGRRLTDAALRELLSGVEEPRTLALRLEGVPESCWGMQLAEYGMVKEEGVLVLRVRTLMHDRRQEADCGLAPPQEAEMEAIMEEEMEEEEEEEERMRERGQQPMLPLPQRALYNVPSEPHEELFSQQHQQQEQQQELLSQQQQSIRQQEQQLWEQRPQPQPCRPEPHQVGGVADGERDAHAACGPHDLGERLYPQEQEQVDLPPLHHSAGDAVQGTAPPPPVGAAGPAGPVWEQLPPMLLCKQSNLTCRPAWDVRPLELPDMLPEVGTRIQDDLELDPRIQRQRMRGRMGMRRLFVERDGYVDSVTAAMCVEVREEGRTAGEMEGRSVLLDWLPAHGNKCYFIGWGLMPGGSLVLRVTSRSPAADSLASFPEYAAALAAARDAAQAFAAAEDLRRERLGRPTPATVEAAERADDGGGAGAGSQRGKRQRRWRLLTDLIETAPEIPKRVMPSRKPAGGRRRD</sequence>
<feature type="compositionally biased region" description="Low complexity" evidence="1">
    <location>
        <begin position="285"/>
        <end position="302"/>
    </location>
</feature>
<feature type="compositionally biased region" description="Gly residues" evidence="1">
    <location>
        <begin position="158"/>
        <end position="169"/>
    </location>
</feature>
<proteinExistence type="predicted"/>